<organism evidence="12 13">
    <name type="scientific">Corticibacter populi</name>
    <dbReference type="NCBI Taxonomy" id="1550736"/>
    <lineage>
        <taxon>Bacteria</taxon>
        <taxon>Pseudomonadati</taxon>
        <taxon>Pseudomonadota</taxon>
        <taxon>Betaproteobacteria</taxon>
        <taxon>Burkholderiales</taxon>
        <taxon>Comamonadaceae</taxon>
        <taxon>Corticibacter</taxon>
    </lineage>
</organism>
<proteinExistence type="inferred from homology"/>
<evidence type="ECO:0000256" key="8">
    <source>
        <dbReference type="ARBA" id="ARBA00023136"/>
    </source>
</evidence>
<evidence type="ECO:0000256" key="5">
    <source>
        <dbReference type="ARBA" id="ARBA00022723"/>
    </source>
</evidence>
<dbReference type="EMBL" id="RDQO01000008">
    <property type="protein sequence ID" value="RMX02573.1"/>
    <property type="molecule type" value="Genomic_DNA"/>
</dbReference>
<sequence>MGPALPPLAELPLPAAVNAQQARSEIIDCLADLHLQRSQPATWQAFRRYLQTTPANRILMLGDLFEAWIGDDVLDESGSFEAEVAAVLHAASIGGKQLYFMHGNRDFLIGAAFAEAAGLTLLPDPTVLPLAGDRTLLSHGDALCTDDTDYQRFRALSRNPEWQRQFLAQPLAERRQFATRLRTESETRKSGQDKSSYVDLNTEATRAWLRAADCRTLIHGHTHMPGEHALGDGLQRIVLSDWDLAATPPRADVLRHQGQGSWQRIDLASLAATYPSN</sequence>
<feature type="binding site" evidence="10">
    <location>
        <position position="104"/>
    </location>
    <ligand>
        <name>Mn(2+)</name>
        <dbReference type="ChEBI" id="CHEBI:29035"/>
        <label>2</label>
    </ligand>
</feature>
<dbReference type="Proteomes" id="UP000278006">
    <property type="component" value="Unassembled WGS sequence"/>
</dbReference>
<comment type="catalytic activity">
    <reaction evidence="10">
        <text>UDP-2-N,3-O-bis[(3R)-3-hydroxytetradecanoyl]-alpha-D-glucosamine + H2O = 2-N,3-O-bis[(3R)-3-hydroxytetradecanoyl]-alpha-D-glucosaminyl 1-phosphate + UMP + 2 H(+)</text>
        <dbReference type="Rhea" id="RHEA:25213"/>
        <dbReference type="ChEBI" id="CHEBI:15377"/>
        <dbReference type="ChEBI" id="CHEBI:15378"/>
        <dbReference type="ChEBI" id="CHEBI:57865"/>
        <dbReference type="ChEBI" id="CHEBI:57957"/>
        <dbReference type="ChEBI" id="CHEBI:78847"/>
        <dbReference type="EC" id="3.6.1.54"/>
    </reaction>
</comment>
<comment type="function">
    <text evidence="10">Hydrolyzes the pyrophosphate bond of UDP-2,3-diacylglucosamine to yield 2,3-diacylglucosamine 1-phosphate (lipid X) and UMP by catalyzing the attack of water at the alpha-P atom. Involved in the biosynthesis of lipid A, a phosphorylated glycolipid that anchors the lipopolysaccharide to the outer membrane of the cell.</text>
</comment>
<feature type="binding site" evidence="10">
    <location>
        <position position="192"/>
    </location>
    <ligand>
        <name>substrate</name>
    </ligand>
</feature>
<feature type="binding site" evidence="10">
    <location>
        <position position="223"/>
    </location>
    <ligand>
        <name>Mn(2+)</name>
        <dbReference type="ChEBI" id="CHEBI:29035"/>
        <label>1</label>
    </ligand>
</feature>
<dbReference type="EC" id="3.6.1.54" evidence="10"/>
<feature type="binding site" evidence="10">
    <location>
        <position position="32"/>
    </location>
    <ligand>
        <name>Mn(2+)</name>
        <dbReference type="ChEBI" id="CHEBI:29035"/>
        <label>1</label>
    </ligand>
</feature>
<dbReference type="InterPro" id="IPR029052">
    <property type="entry name" value="Metallo-depent_PP-like"/>
</dbReference>
<comment type="subcellular location">
    <subcellularLocation>
        <location evidence="10">Cell inner membrane</location>
        <topology evidence="10">Peripheral membrane protein</topology>
        <orientation evidence="10">Cytoplasmic side</orientation>
    </subcellularLocation>
</comment>
<keyword evidence="9 10" id="KW-0464">Manganese</keyword>
<reference evidence="12 13" key="1">
    <citation type="submission" date="2018-10" db="EMBL/GenBank/DDBJ databases">
        <title>Draft genome of Cortibacter populi DSM10536.</title>
        <authorList>
            <person name="Bernier A.-M."/>
            <person name="Bernard K."/>
        </authorList>
    </citation>
    <scope>NUCLEOTIDE SEQUENCE [LARGE SCALE GENOMIC DNA]</scope>
    <source>
        <strain evidence="12 13">DSM 105136</strain>
    </source>
</reference>
<dbReference type="PANTHER" id="PTHR34990">
    <property type="entry name" value="UDP-2,3-DIACYLGLUCOSAMINE HYDROLASE-RELATED"/>
    <property type="match status" value="1"/>
</dbReference>
<evidence type="ECO:0000256" key="4">
    <source>
        <dbReference type="ARBA" id="ARBA00022556"/>
    </source>
</evidence>
<dbReference type="Gene3D" id="3.60.21.10">
    <property type="match status" value="1"/>
</dbReference>
<comment type="pathway">
    <text evidence="10">Glycolipid biosynthesis; lipid IV(A) biosynthesis; lipid IV(A) from (3R)-3-hydroxytetradecanoyl-[acyl-carrier-protein] and UDP-N-acetyl-alpha-D-glucosamine: step 4/6.</text>
</comment>
<dbReference type="InterPro" id="IPR043461">
    <property type="entry name" value="LpxH-like"/>
</dbReference>
<keyword evidence="1 10" id="KW-1003">Cell membrane</keyword>
<evidence type="ECO:0000256" key="6">
    <source>
        <dbReference type="ARBA" id="ARBA00022801"/>
    </source>
</evidence>
<comment type="cofactor">
    <cofactor evidence="10">
        <name>Mn(2+)</name>
        <dbReference type="ChEBI" id="CHEBI:29035"/>
    </cofactor>
    <text evidence="10">Binds 2 Mn(2+) ions per subunit in a binuclear metal center.</text>
</comment>
<feature type="binding site" evidence="10">
    <location>
        <position position="189"/>
    </location>
    <ligand>
        <name>substrate</name>
    </ligand>
</feature>
<evidence type="ECO:0000256" key="9">
    <source>
        <dbReference type="ARBA" id="ARBA00023211"/>
    </source>
</evidence>
<dbReference type="AlphaFoldDB" id="A0A3M6QHK8"/>
<dbReference type="Pfam" id="PF00149">
    <property type="entry name" value="Metallophos"/>
    <property type="match status" value="1"/>
</dbReference>
<feature type="binding site" evidence="10">
    <location>
        <position position="34"/>
    </location>
    <ligand>
        <name>Mn(2+)</name>
        <dbReference type="ChEBI" id="CHEBI:29035"/>
        <label>1</label>
    </ligand>
</feature>
<keyword evidence="13" id="KW-1185">Reference proteome</keyword>
<keyword evidence="2 10" id="KW-0444">Lipid biosynthesis</keyword>
<keyword evidence="3 10" id="KW-0997">Cell inner membrane</keyword>
<dbReference type="HAMAP" id="MF_00575">
    <property type="entry name" value="LpxH"/>
    <property type="match status" value="1"/>
</dbReference>
<feature type="binding site" evidence="10">
    <location>
        <position position="221"/>
    </location>
    <ligand>
        <name>substrate</name>
    </ligand>
</feature>
<evidence type="ECO:0000256" key="1">
    <source>
        <dbReference type="ARBA" id="ARBA00022475"/>
    </source>
</evidence>
<feature type="binding site" evidence="10">
    <location>
        <begin position="104"/>
        <end position="105"/>
    </location>
    <ligand>
        <name>substrate</name>
    </ligand>
</feature>
<gene>
    <name evidence="10" type="primary">lpxH</name>
    <name evidence="12" type="ORF">D8I35_18150</name>
</gene>
<dbReference type="InterPro" id="IPR004843">
    <property type="entry name" value="Calcineurin-like_PHP"/>
</dbReference>
<protein>
    <recommendedName>
        <fullName evidence="10">UDP-2,3-diacylglucosamine hydrolase</fullName>
        <ecNumber evidence="10">3.6.1.54</ecNumber>
    </recommendedName>
    <alternativeName>
        <fullName evidence="10">UDP-2,3-diacylglucosamine diphosphatase</fullName>
    </alternativeName>
</protein>
<feature type="binding site" evidence="10">
    <location>
        <position position="147"/>
    </location>
    <ligand>
        <name>substrate</name>
    </ligand>
</feature>
<feature type="binding site" evidence="10">
    <location>
        <position position="221"/>
    </location>
    <ligand>
        <name>Mn(2+)</name>
        <dbReference type="ChEBI" id="CHEBI:29035"/>
        <label>2</label>
    </ligand>
</feature>
<keyword evidence="7 10" id="KW-0443">Lipid metabolism</keyword>
<dbReference type="GO" id="GO:0019897">
    <property type="term" value="C:extrinsic component of plasma membrane"/>
    <property type="evidence" value="ECO:0007669"/>
    <property type="project" value="UniProtKB-UniRule"/>
</dbReference>
<evidence type="ECO:0000313" key="12">
    <source>
        <dbReference type="EMBL" id="RMX02573.1"/>
    </source>
</evidence>
<dbReference type="NCBIfam" id="NF003743">
    <property type="entry name" value="PRK05340.1"/>
    <property type="match status" value="1"/>
</dbReference>
<keyword evidence="8 10" id="KW-0472">Membrane</keyword>
<name>A0A3M6QHK8_9BURK</name>
<comment type="caution">
    <text evidence="12">The sequence shown here is derived from an EMBL/GenBank/DDBJ whole genome shotgun (WGS) entry which is preliminary data.</text>
</comment>
<feature type="binding site" evidence="10">
    <location>
        <position position="185"/>
    </location>
    <ligand>
        <name>substrate</name>
    </ligand>
</feature>
<accession>A0A3M6QHK8</accession>
<dbReference type="GO" id="GO:0030145">
    <property type="term" value="F:manganese ion binding"/>
    <property type="evidence" value="ECO:0007669"/>
    <property type="project" value="UniProtKB-UniRule"/>
</dbReference>
<dbReference type="SUPFAM" id="SSF56300">
    <property type="entry name" value="Metallo-dependent phosphatases"/>
    <property type="match status" value="1"/>
</dbReference>
<dbReference type="GO" id="GO:0008758">
    <property type="term" value="F:UDP-2,3-diacylglucosamine hydrolase activity"/>
    <property type="evidence" value="ECO:0007669"/>
    <property type="project" value="UniProtKB-UniRule"/>
</dbReference>
<evidence type="ECO:0000256" key="3">
    <source>
        <dbReference type="ARBA" id="ARBA00022519"/>
    </source>
</evidence>
<dbReference type="InterPro" id="IPR010138">
    <property type="entry name" value="UDP-diacylglucosamine_Hdrlase"/>
</dbReference>
<evidence type="ECO:0000256" key="2">
    <source>
        <dbReference type="ARBA" id="ARBA00022516"/>
    </source>
</evidence>
<dbReference type="GO" id="GO:0009245">
    <property type="term" value="P:lipid A biosynthetic process"/>
    <property type="evidence" value="ECO:0007669"/>
    <property type="project" value="UniProtKB-UniRule"/>
</dbReference>
<dbReference type="CDD" id="cd07398">
    <property type="entry name" value="MPP_YbbF-LpxH"/>
    <property type="match status" value="1"/>
</dbReference>
<feature type="binding site" evidence="10">
    <location>
        <position position="139"/>
    </location>
    <ligand>
        <name>Mn(2+)</name>
        <dbReference type="ChEBI" id="CHEBI:29035"/>
        <label>2</label>
    </ligand>
</feature>
<dbReference type="UniPathway" id="UPA00359">
    <property type="reaction ID" value="UER00480"/>
</dbReference>
<feature type="domain" description="Calcineurin-like phosphoesterase" evidence="11">
    <location>
        <begin position="28"/>
        <end position="225"/>
    </location>
</feature>
<evidence type="ECO:0000256" key="10">
    <source>
        <dbReference type="HAMAP-Rule" id="MF_00575"/>
    </source>
</evidence>
<dbReference type="GO" id="GO:0005737">
    <property type="term" value="C:cytoplasm"/>
    <property type="evidence" value="ECO:0007669"/>
    <property type="project" value="InterPro"/>
</dbReference>
<dbReference type="PANTHER" id="PTHR34990:SF1">
    <property type="entry name" value="UDP-2,3-DIACYLGLUCOSAMINE HYDROLASE"/>
    <property type="match status" value="1"/>
</dbReference>
<keyword evidence="5 10" id="KW-0479">Metal-binding</keyword>
<evidence type="ECO:0000256" key="7">
    <source>
        <dbReference type="ARBA" id="ARBA00023098"/>
    </source>
</evidence>
<evidence type="ECO:0000313" key="13">
    <source>
        <dbReference type="Proteomes" id="UP000278006"/>
    </source>
</evidence>
<dbReference type="NCBIfam" id="TIGR01854">
    <property type="entry name" value="lipid_A_lpxH"/>
    <property type="match status" value="1"/>
</dbReference>
<feature type="binding site" evidence="10">
    <location>
        <position position="63"/>
    </location>
    <ligand>
        <name>Mn(2+)</name>
        <dbReference type="ChEBI" id="CHEBI:29035"/>
        <label>1</label>
    </ligand>
</feature>
<keyword evidence="6 10" id="KW-0378">Hydrolase</keyword>
<dbReference type="OrthoDB" id="9783283at2"/>
<feature type="binding site" evidence="10">
    <location>
        <position position="63"/>
    </location>
    <ligand>
        <name>Mn(2+)</name>
        <dbReference type="ChEBI" id="CHEBI:29035"/>
        <label>2</label>
    </ligand>
</feature>
<dbReference type="RefSeq" id="WP_122231889.1">
    <property type="nucleotide sequence ID" value="NZ_RDQO01000008.1"/>
</dbReference>
<evidence type="ECO:0000259" key="11">
    <source>
        <dbReference type="Pfam" id="PF00149"/>
    </source>
</evidence>
<comment type="similarity">
    <text evidence="10">Belongs to the LpxH family.</text>
</comment>
<keyword evidence="4 10" id="KW-0441">Lipid A biosynthesis</keyword>